<protein>
    <recommendedName>
        <fullName evidence="9">G-protein coupled receptors family 2 profile 2 domain-containing protein</fullName>
    </recommendedName>
</protein>
<evidence type="ECO:0000313" key="8">
    <source>
        <dbReference type="Proteomes" id="UP000001593"/>
    </source>
</evidence>
<dbReference type="PANTHER" id="PTHR12011">
    <property type="entry name" value="ADHESION G-PROTEIN COUPLED RECEPTOR"/>
    <property type="match status" value="1"/>
</dbReference>
<dbReference type="InterPro" id="IPR000832">
    <property type="entry name" value="GPCR_2_secretin-like"/>
</dbReference>
<evidence type="ECO:0008006" key="9">
    <source>
        <dbReference type="Google" id="ProtNLM"/>
    </source>
</evidence>
<reference evidence="7 8" key="1">
    <citation type="journal article" date="2007" name="Science">
        <title>Sea anemone genome reveals ancestral eumetazoan gene repertoire and genomic organization.</title>
        <authorList>
            <person name="Putnam N.H."/>
            <person name="Srivastava M."/>
            <person name="Hellsten U."/>
            <person name="Dirks B."/>
            <person name="Chapman J."/>
            <person name="Salamov A."/>
            <person name="Terry A."/>
            <person name="Shapiro H."/>
            <person name="Lindquist E."/>
            <person name="Kapitonov V.V."/>
            <person name="Jurka J."/>
            <person name="Genikhovich G."/>
            <person name="Grigoriev I.V."/>
            <person name="Lucas S.M."/>
            <person name="Steele R.E."/>
            <person name="Finnerty J.R."/>
            <person name="Technau U."/>
            <person name="Martindale M.Q."/>
            <person name="Rokhsar D.S."/>
        </authorList>
    </citation>
    <scope>NUCLEOTIDE SEQUENCE [LARGE SCALE GENOMIC DNA]</scope>
    <source>
        <strain evidence="8">CH2 X CH6</strain>
    </source>
</reference>
<dbReference type="FunFam" id="1.20.1070.10:FF:000653">
    <property type="entry name" value="Predicted protein"/>
    <property type="match status" value="1"/>
</dbReference>
<keyword evidence="4 6" id="KW-0472">Membrane</keyword>
<feature type="transmembrane region" description="Helical" evidence="6">
    <location>
        <begin position="96"/>
        <end position="116"/>
    </location>
</feature>
<evidence type="ECO:0000256" key="3">
    <source>
        <dbReference type="ARBA" id="ARBA00022989"/>
    </source>
</evidence>
<dbReference type="AlphaFoldDB" id="A7SQ22"/>
<dbReference type="Proteomes" id="UP000001593">
    <property type="component" value="Unassembled WGS sequence"/>
</dbReference>
<dbReference type="InParanoid" id="A7SQ22"/>
<name>A7SQ22_NEMVE</name>
<evidence type="ECO:0000256" key="4">
    <source>
        <dbReference type="ARBA" id="ARBA00023136"/>
    </source>
</evidence>
<keyword evidence="8" id="KW-1185">Reference proteome</keyword>
<evidence type="ECO:0000256" key="2">
    <source>
        <dbReference type="ARBA" id="ARBA00022692"/>
    </source>
</evidence>
<dbReference type="PRINTS" id="PR00249">
    <property type="entry name" value="GPCRSECRETIN"/>
</dbReference>
<evidence type="ECO:0000256" key="1">
    <source>
        <dbReference type="ARBA" id="ARBA00004141"/>
    </source>
</evidence>
<feature type="transmembrane region" description="Helical" evidence="6">
    <location>
        <begin position="122"/>
        <end position="144"/>
    </location>
</feature>
<evidence type="ECO:0000256" key="5">
    <source>
        <dbReference type="SAM" id="MobiDB-lite"/>
    </source>
</evidence>
<dbReference type="PANTHER" id="PTHR12011:SF347">
    <property type="entry name" value="FI21270P1-RELATED"/>
    <property type="match status" value="1"/>
</dbReference>
<dbReference type="Gene3D" id="1.20.1070.10">
    <property type="entry name" value="Rhodopsin 7-helix transmembrane proteins"/>
    <property type="match status" value="1"/>
</dbReference>
<keyword evidence="2 6" id="KW-0812">Transmembrane</keyword>
<evidence type="ECO:0000313" key="7">
    <source>
        <dbReference type="EMBL" id="EDO34188.1"/>
    </source>
</evidence>
<keyword evidence="3 6" id="KW-1133">Transmembrane helix</keyword>
<organism evidence="7 8">
    <name type="scientific">Nematostella vectensis</name>
    <name type="common">Starlet sea anemone</name>
    <dbReference type="NCBI Taxonomy" id="45351"/>
    <lineage>
        <taxon>Eukaryota</taxon>
        <taxon>Metazoa</taxon>
        <taxon>Cnidaria</taxon>
        <taxon>Anthozoa</taxon>
        <taxon>Hexacorallia</taxon>
        <taxon>Actiniaria</taxon>
        <taxon>Edwardsiidae</taxon>
        <taxon>Nematostella</taxon>
    </lineage>
</organism>
<comment type="subcellular location">
    <subcellularLocation>
        <location evidence="1">Membrane</location>
        <topology evidence="1">Multi-pass membrane protein</topology>
    </subcellularLocation>
</comment>
<dbReference type="GO" id="GO:0016020">
    <property type="term" value="C:membrane"/>
    <property type="evidence" value="ECO:0007669"/>
    <property type="project" value="UniProtKB-SubCell"/>
</dbReference>
<dbReference type="Pfam" id="PF00002">
    <property type="entry name" value="7tm_2"/>
    <property type="match status" value="1"/>
</dbReference>
<dbReference type="PhylomeDB" id="A7SQ22"/>
<dbReference type="eggNOG" id="KOG4193">
    <property type="taxonomic scope" value="Eukaryota"/>
</dbReference>
<feature type="region of interest" description="Disordered" evidence="5">
    <location>
        <begin position="163"/>
        <end position="188"/>
    </location>
</feature>
<dbReference type="EMBL" id="DS469740">
    <property type="protein sequence ID" value="EDO34188.1"/>
    <property type="molecule type" value="Genomic_DNA"/>
</dbReference>
<proteinExistence type="predicted"/>
<accession>A7SQ22</accession>
<sequence length="205" mass="22753">MENVASIGSYVKGAENVRISGTSGGGFTVCCSIWYRGNFDLRQRAFLLARSCKPPYLDICWSRGCYNNVIREMSNLKSVKTINSINMSSIRTSARACMILLPLFGVTWLFGLLSLGNVGGVAGRYVFTILNSLQGFMIFVFHCVRSTELRAAVHLKLFKWESSNSRTPDSNSTPLKKRQSSKTMAAPNKVIPRARMQGMIHSTAH</sequence>
<dbReference type="HOGENOM" id="CLU_1338975_0_0_1"/>
<dbReference type="GO" id="GO:0004930">
    <property type="term" value="F:G protein-coupled receptor activity"/>
    <property type="evidence" value="ECO:0007669"/>
    <property type="project" value="InterPro"/>
</dbReference>
<evidence type="ECO:0000256" key="6">
    <source>
        <dbReference type="SAM" id="Phobius"/>
    </source>
</evidence>
<feature type="compositionally biased region" description="Polar residues" evidence="5">
    <location>
        <begin position="163"/>
        <end position="174"/>
    </location>
</feature>
<gene>
    <name evidence="7" type="ORF">NEMVEDRAFT_v1g215652</name>
</gene>